<reference evidence="1" key="1">
    <citation type="submission" date="2024-09" db="EMBL/GenBank/DDBJ databases">
        <title>Black Yeasts Isolated from many extreme environments.</title>
        <authorList>
            <person name="Coleine C."/>
            <person name="Stajich J.E."/>
            <person name="Selbmann L."/>
        </authorList>
    </citation>
    <scope>NUCLEOTIDE SEQUENCE</scope>
    <source>
        <strain evidence="1">CCFEE 5737</strain>
    </source>
</reference>
<keyword evidence="2" id="KW-1185">Reference proteome</keyword>
<proteinExistence type="predicted"/>
<sequence>MSTNKGSGRTVFVGNIPYGITESILEELLGRVGQVLNFRLVYDKETGRPKGFGFAEYADQDSAASAVRNLNETDMNGRKLR</sequence>
<name>A0ACC3DHX8_9PEZI</name>
<dbReference type="Proteomes" id="UP001186974">
    <property type="component" value="Unassembled WGS sequence"/>
</dbReference>
<dbReference type="EMBL" id="JAWDJW010004236">
    <property type="protein sequence ID" value="KAK3076203.1"/>
    <property type="molecule type" value="Genomic_DNA"/>
</dbReference>
<feature type="non-terminal residue" evidence="1">
    <location>
        <position position="81"/>
    </location>
</feature>
<protein>
    <submittedName>
        <fullName evidence="1">Cleavage stimulation factor subunit 2 tau variant</fullName>
    </submittedName>
</protein>
<evidence type="ECO:0000313" key="2">
    <source>
        <dbReference type="Proteomes" id="UP001186974"/>
    </source>
</evidence>
<accession>A0ACC3DHX8</accession>
<gene>
    <name evidence="1" type="primary">CSTF2T_1</name>
    <name evidence="1" type="ORF">LTS18_013632</name>
</gene>
<evidence type="ECO:0000313" key="1">
    <source>
        <dbReference type="EMBL" id="KAK3076203.1"/>
    </source>
</evidence>
<comment type="caution">
    <text evidence="1">The sequence shown here is derived from an EMBL/GenBank/DDBJ whole genome shotgun (WGS) entry which is preliminary data.</text>
</comment>
<organism evidence="1 2">
    <name type="scientific">Coniosporium uncinatum</name>
    <dbReference type="NCBI Taxonomy" id="93489"/>
    <lineage>
        <taxon>Eukaryota</taxon>
        <taxon>Fungi</taxon>
        <taxon>Dikarya</taxon>
        <taxon>Ascomycota</taxon>
        <taxon>Pezizomycotina</taxon>
        <taxon>Dothideomycetes</taxon>
        <taxon>Dothideomycetes incertae sedis</taxon>
        <taxon>Coniosporium</taxon>
    </lineage>
</organism>